<proteinExistence type="predicted"/>
<dbReference type="RefSeq" id="WP_072545522.1">
    <property type="nucleotide sequence ID" value="NZ_QXXG01000004.1"/>
</dbReference>
<gene>
    <name evidence="1" type="ORF">D7V78_10670</name>
</gene>
<dbReference type="OrthoDB" id="2967031at2"/>
<reference evidence="1 2" key="1">
    <citation type="submission" date="2018-09" db="EMBL/GenBank/DDBJ databases">
        <title>Murine metabolic-syndrome-specific gut microbial biobank.</title>
        <authorList>
            <person name="Liu C."/>
        </authorList>
    </citation>
    <scope>NUCLEOTIDE SEQUENCE [LARGE SCALE GENOMIC DNA]</scope>
    <source>
        <strain evidence="1 2">8-P5</strain>
    </source>
</reference>
<organism evidence="1 2">
    <name type="scientific">Parabacteroides distasonis</name>
    <dbReference type="NCBI Taxonomy" id="823"/>
    <lineage>
        <taxon>Bacteria</taxon>
        <taxon>Pseudomonadati</taxon>
        <taxon>Bacteroidota</taxon>
        <taxon>Bacteroidia</taxon>
        <taxon>Bacteroidales</taxon>
        <taxon>Tannerellaceae</taxon>
        <taxon>Parabacteroides</taxon>
    </lineage>
</organism>
<protein>
    <submittedName>
        <fullName evidence="1">Uncharacterized protein</fullName>
    </submittedName>
</protein>
<dbReference type="Proteomes" id="UP000278164">
    <property type="component" value="Unassembled WGS sequence"/>
</dbReference>
<comment type="caution">
    <text evidence="1">The sequence shown here is derived from an EMBL/GenBank/DDBJ whole genome shotgun (WGS) entry which is preliminary data.</text>
</comment>
<accession>A0A3L7ZQ04</accession>
<evidence type="ECO:0000313" key="1">
    <source>
        <dbReference type="EMBL" id="RLT73351.1"/>
    </source>
</evidence>
<name>A0A3L7ZQ04_PARDI</name>
<evidence type="ECO:0000313" key="2">
    <source>
        <dbReference type="Proteomes" id="UP000278164"/>
    </source>
</evidence>
<dbReference type="AlphaFoldDB" id="A0A3L7ZQ04"/>
<dbReference type="EMBL" id="RAYI01000018">
    <property type="protein sequence ID" value="RLT73351.1"/>
    <property type="molecule type" value="Genomic_DNA"/>
</dbReference>
<sequence length="133" mass="15256">MEIKDIITSIGFIGGRDAIIIEHINIIDSRTIEVYVNVSRNSLCDFVDNSMSAINLKFVFNGVMKFQLYDYEMFENNIKGKGQTVSSIREIVKSTYSLKGLHHIIIIAYDDVMELLCTEFHNELITDNKQQTD</sequence>